<dbReference type="GO" id="GO:0006508">
    <property type="term" value="P:proteolysis"/>
    <property type="evidence" value="ECO:0007669"/>
    <property type="project" value="UniProtKB-KW"/>
</dbReference>
<feature type="chain" id="PRO_5006531694" description="Carboxypeptidase" evidence="6">
    <location>
        <begin position="18"/>
        <end position="572"/>
    </location>
</feature>
<dbReference type="EMBL" id="AYSA01000013">
    <property type="protein sequence ID" value="ESZ99301.1"/>
    <property type="molecule type" value="Genomic_DNA"/>
</dbReference>
<reference evidence="7 8" key="1">
    <citation type="journal article" date="2014" name="Genome Announc.">
        <title>Draft genome sequence of Sclerotinia borealis, a psychrophilic plant pathogenic fungus.</title>
        <authorList>
            <person name="Mardanov A.V."/>
            <person name="Beletsky A.V."/>
            <person name="Kadnikov V.V."/>
            <person name="Ignatov A.N."/>
            <person name="Ravin N.V."/>
        </authorList>
    </citation>
    <scope>NUCLEOTIDE SEQUENCE [LARGE SCALE GENOMIC DNA]</scope>
    <source>
        <strain evidence="8">F-4157</strain>
    </source>
</reference>
<protein>
    <recommendedName>
        <fullName evidence="6">Carboxypeptidase</fullName>
        <ecNumber evidence="6">3.4.16.-</ecNumber>
    </recommendedName>
</protein>
<comment type="caution">
    <text evidence="7">The sequence shown here is derived from an EMBL/GenBank/DDBJ whole genome shotgun (WGS) entry which is preliminary data.</text>
</comment>
<dbReference type="InterPro" id="IPR018202">
    <property type="entry name" value="Ser_caboxypep_ser_AS"/>
</dbReference>
<proteinExistence type="inferred from homology"/>
<evidence type="ECO:0000256" key="2">
    <source>
        <dbReference type="ARBA" id="ARBA00022645"/>
    </source>
</evidence>
<dbReference type="Proteomes" id="UP000019487">
    <property type="component" value="Unassembled WGS sequence"/>
</dbReference>
<evidence type="ECO:0000313" key="7">
    <source>
        <dbReference type="EMBL" id="ESZ99301.1"/>
    </source>
</evidence>
<dbReference type="InterPro" id="IPR029058">
    <property type="entry name" value="AB_hydrolase_fold"/>
</dbReference>
<dbReference type="AlphaFoldDB" id="W9CTX2"/>
<dbReference type="Gene3D" id="3.40.50.1820">
    <property type="entry name" value="alpha/beta hydrolase"/>
    <property type="match status" value="1"/>
</dbReference>
<dbReference type="Pfam" id="PF00450">
    <property type="entry name" value="Peptidase_S10"/>
    <property type="match status" value="1"/>
</dbReference>
<evidence type="ECO:0000256" key="1">
    <source>
        <dbReference type="ARBA" id="ARBA00009431"/>
    </source>
</evidence>
<sequence length="572" mass="62539">MISLITAGLGLFTVVNGARITQRNIRASLEGRGVPANATGVKTLVTPQNITIRYKEPGKDGVCETTPGVNSYSGYIDLDANSHTFFWFFEARNDPANAPVTLWLNGGPGSDSMIGLFQELGPCNVTANLTTEVNPYSFSEYSNLLFLSQPLGVGFSYGSEGVGSLNPVTGIYENASFAGAQGRYPVINATALDTTDLAAVAAWHVLQGFLGGLPQLDPAVNLTSKKEFNLWTESYGGHYGPAFYKYFYDRNQEIANGTIEGIHLDFNTLGVGNGIIDEYTQAPFYPEFAVNNTYGIKAYNDTVYNFAKFALNMGSGCLDQINTCRATNLTTAADQAICTEAENMCRDSVEGPFYVYGGRGAYDIRHPYDDPTPPTYFIDFLNLASTQNALGVNLNYTEDANEEVYYAFQQTGDFVYPSFLEDLEYLLANDVRVSLFYGDADYICNWFGGEAISLAANYTHSTEFAASGYAPFLVDETEYGEVRQYGNFSFLRVYEAGHEVPFYQPVASLEFFRRTLLNLDIADGKSRITSNYSSPGLASATHTEPFVALPSSTSRSIAAALGIPNGLPNWRI</sequence>
<dbReference type="PRINTS" id="PR00724">
    <property type="entry name" value="CRBOXYPTASEC"/>
</dbReference>
<dbReference type="PANTHER" id="PTHR11802">
    <property type="entry name" value="SERINE PROTEASE FAMILY S10 SERINE CARBOXYPEPTIDASE"/>
    <property type="match status" value="1"/>
</dbReference>
<keyword evidence="3 6" id="KW-0645">Protease</keyword>
<accession>W9CTX2</accession>
<evidence type="ECO:0000256" key="6">
    <source>
        <dbReference type="RuleBase" id="RU361156"/>
    </source>
</evidence>
<dbReference type="OrthoDB" id="443318at2759"/>
<evidence type="ECO:0000256" key="5">
    <source>
        <dbReference type="ARBA" id="ARBA00023180"/>
    </source>
</evidence>
<dbReference type="EC" id="3.4.16.-" evidence="6"/>
<evidence type="ECO:0000256" key="3">
    <source>
        <dbReference type="ARBA" id="ARBA00022670"/>
    </source>
</evidence>
<keyword evidence="6" id="KW-0732">Signal</keyword>
<dbReference type="GO" id="GO:0004185">
    <property type="term" value="F:serine-type carboxypeptidase activity"/>
    <property type="evidence" value="ECO:0007669"/>
    <property type="project" value="UniProtKB-UniRule"/>
</dbReference>
<keyword evidence="8" id="KW-1185">Reference proteome</keyword>
<keyword evidence="5" id="KW-0325">Glycoprotein</keyword>
<name>W9CTX2_SCLBF</name>
<evidence type="ECO:0000256" key="4">
    <source>
        <dbReference type="ARBA" id="ARBA00022801"/>
    </source>
</evidence>
<dbReference type="PANTHER" id="PTHR11802:SF131">
    <property type="entry name" value="CARBOXYPEPTIDASE"/>
    <property type="match status" value="1"/>
</dbReference>
<dbReference type="SUPFAM" id="SSF53474">
    <property type="entry name" value="alpha/beta-Hydrolases"/>
    <property type="match status" value="1"/>
</dbReference>
<dbReference type="GO" id="GO:0000324">
    <property type="term" value="C:fungal-type vacuole"/>
    <property type="evidence" value="ECO:0007669"/>
    <property type="project" value="TreeGrafter"/>
</dbReference>
<keyword evidence="2 6" id="KW-0121">Carboxypeptidase</keyword>
<dbReference type="PROSITE" id="PS00131">
    <property type="entry name" value="CARBOXYPEPT_SER_SER"/>
    <property type="match status" value="1"/>
</dbReference>
<organism evidence="7 8">
    <name type="scientific">Sclerotinia borealis (strain F-4128)</name>
    <dbReference type="NCBI Taxonomy" id="1432307"/>
    <lineage>
        <taxon>Eukaryota</taxon>
        <taxon>Fungi</taxon>
        <taxon>Dikarya</taxon>
        <taxon>Ascomycota</taxon>
        <taxon>Pezizomycotina</taxon>
        <taxon>Leotiomycetes</taxon>
        <taxon>Helotiales</taxon>
        <taxon>Sclerotiniaceae</taxon>
        <taxon>Sclerotinia</taxon>
    </lineage>
</organism>
<gene>
    <name evidence="7" type="ORF">SBOR_0342</name>
</gene>
<dbReference type="InterPro" id="IPR001563">
    <property type="entry name" value="Peptidase_S10"/>
</dbReference>
<comment type="similarity">
    <text evidence="1 6">Belongs to the peptidase S10 family.</text>
</comment>
<keyword evidence="4 6" id="KW-0378">Hydrolase</keyword>
<feature type="signal peptide" evidence="6">
    <location>
        <begin position="1"/>
        <end position="17"/>
    </location>
</feature>
<evidence type="ECO:0000313" key="8">
    <source>
        <dbReference type="Proteomes" id="UP000019487"/>
    </source>
</evidence>
<dbReference type="HOGENOM" id="CLU_008523_10_3_1"/>
<dbReference type="STRING" id="1432307.W9CTX2"/>